<dbReference type="Proteomes" id="UP000275951">
    <property type="component" value="Chromosome"/>
</dbReference>
<dbReference type="EMBL" id="CP033905">
    <property type="protein sequence ID" value="AZR06100.1"/>
    <property type="molecule type" value="Genomic_DNA"/>
</dbReference>
<accession>A0A3S9QJD5</accession>
<dbReference type="InterPro" id="IPR006683">
    <property type="entry name" value="Thioestr_dom"/>
</dbReference>
<feature type="domain" description="Thioesterase" evidence="3">
    <location>
        <begin position="33"/>
        <end position="104"/>
    </location>
</feature>
<organism evidence="4 5">
    <name type="scientific">Trueperella pyogenes</name>
    <dbReference type="NCBI Taxonomy" id="1661"/>
    <lineage>
        <taxon>Bacteria</taxon>
        <taxon>Bacillati</taxon>
        <taxon>Actinomycetota</taxon>
        <taxon>Actinomycetes</taxon>
        <taxon>Actinomycetales</taxon>
        <taxon>Actinomycetaceae</taxon>
        <taxon>Trueperella</taxon>
    </lineage>
</organism>
<dbReference type="RefSeq" id="WP_108725812.1">
    <property type="nucleotide sequence ID" value="NZ_CP029001.1"/>
</dbReference>
<evidence type="ECO:0000313" key="4">
    <source>
        <dbReference type="EMBL" id="AZR06100.1"/>
    </source>
</evidence>
<evidence type="ECO:0000256" key="2">
    <source>
        <dbReference type="ARBA" id="ARBA00022801"/>
    </source>
</evidence>
<dbReference type="Gene3D" id="3.10.129.10">
    <property type="entry name" value="Hotdog Thioesterase"/>
    <property type="match status" value="1"/>
</dbReference>
<dbReference type="SUPFAM" id="SSF54637">
    <property type="entry name" value="Thioesterase/thiol ester dehydrase-isomerase"/>
    <property type="match status" value="1"/>
</dbReference>
<dbReference type="CDD" id="cd03443">
    <property type="entry name" value="PaaI_thioesterase"/>
    <property type="match status" value="1"/>
</dbReference>
<reference evidence="4 5" key="1">
    <citation type="submission" date="2018-11" db="EMBL/GenBank/DDBJ databases">
        <title>Multidrug-resistant genes are associated with an 42-kb island TGI1 carrying a complex class 1 integron in a Trueperella pyogenes.</title>
        <authorList>
            <person name="Dong W."/>
        </authorList>
    </citation>
    <scope>NUCLEOTIDE SEQUENCE [LARGE SCALE GENOMIC DNA]</scope>
    <source>
        <strain evidence="4 5">TP4</strain>
    </source>
</reference>
<gene>
    <name evidence="4" type="ORF">EBQ10_01510</name>
</gene>
<dbReference type="GO" id="GO:0005829">
    <property type="term" value="C:cytosol"/>
    <property type="evidence" value="ECO:0007669"/>
    <property type="project" value="TreeGrafter"/>
</dbReference>
<comment type="similarity">
    <text evidence="1">Belongs to the thioesterase PaaI family.</text>
</comment>
<name>A0A3S9QJD5_9ACTO</name>
<dbReference type="Pfam" id="PF03061">
    <property type="entry name" value="4HBT"/>
    <property type="match status" value="1"/>
</dbReference>
<dbReference type="NCBIfam" id="TIGR00369">
    <property type="entry name" value="unchar_dom_1"/>
    <property type="match status" value="1"/>
</dbReference>
<dbReference type="GO" id="GO:0061522">
    <property type="term" value="F:1,4-dihydroxy-2-naphthoyl-CoA thioesterase activity"/>
    <property type="evidence" value="ECO:0007669"/>
    <property type="project" value="TreeGrafter"/>
</dbReference>
<evidence type="ECO:0000313" key="5">
    <source>
        <dbReference type="Proteomes" id="UP000275951"/>
    </source>
</evidence>
<keyword evidence="2" id="KW-0378">Hydrolase</keyword>
<proteinExistence type="inferred from homology"/>
<dbReference type="PANTHER" id="PTHR43240">
    <property type="entry name" value="1,4-DIHYDROXY-2-NAPHTHOYL-COA THIOESTERASE 1"/>
    <property type="match status" value="1"/>
</dbReference>
<evidence type="ECO:0000256" key="1">
    <source>
        <dbReference type="ARBA" id="ARBA00008324"/>
    </source>
</evidence>
<evidence type="ECO:0000259" key="3">
    <source>
        <dbReference type="Pfam" id="PF03061"/>
    </source>
</evidence>
<dbReference type="InterPro" id="IPR003736">
    <property type="entry name" value="PAAI_dom"/>
</dbReference>
<protein>
    <submittedName>
        <fullName evidence="4">PaaI family thioesterase</fullName>
    </submittedName>
</protein>
<dbReference type="InterPro" id="IPR029069">
    <property type="entry name" value="HotDog_dom_sf"/>
</dbReference>
<dbReference type="PANTHER" id="PTHR43240:SF5">
    <property type="entry name" value="1,4-DIHYDROXY-2-NAPHTHOYL-COA THIOESTERASE 1"/>
    <property type="match status" value="1"/>
</dbReference>
<dbReference type="AlphaFoldDB" id="A0A3S9QJD5"/>
<sequence>MTTLDKTLDITVETSTRDTCTVSMPTAHAFQPYGVVHGGINAVLVEHAGSILALANAPDGKVAVGSEISVSHLAPNTTELVRATASVIKIARSSITVSVTVTDAYGDSTAVGRLTCVFISV</sequence>